<dbReference type="Gene3D" id="3.20.20.80">
    <property type="entry name" value="Glycosidases"/>
    <property type="match status" value="1"/>
</dbReference>
<dbReference type="OrthoDB" id="9813184at2"/>
<dbReference type="SUPFAM" id="SSF51011">
    <property type="entry name" value="Glycosyl hydrolase domain"/>
    <property type="match status" value="1"/>
</dbReference>
<comment type="catalytic activity">
    <reaction evidence="4">
        <text>Hydrolysis of terminal non-reducing beta-D-galactose residues in beta-D-galactosides.</text>
        <dbReference type="EC" id="3.2.1.23"/>
    </reaction>
</comment>
<gene>
    <name evidence="8" type="ORF">C0V82_04330</name>
</gene>
<accession>A0A2K9N8Y7</accession>
<organism evidence="8 9">
    <name type="scientific">Niveispirillum cyanobacteriorum</name>
    <dbReference type="NCBI Taxonomy" id="1612173"/>
    <lineage>
        <taxon>Bacteria</taxon>
        <taxon>Pseudomonadati</taxon>
        <taxon>Pseudomonadota</taxon>
        <taxon>Alphaproteobacteria</taxon>
        <taxon>Rhodospirillales</taxon>
        <taxon>Azospirillaceae</taxon>
        <taxon>Niveispirillum</taxon>
    </lineage>
</organism>
<dbReference type="Gene3D" id="2.102.20.10">
    <property type="entry name" value="Beta-galactosidase, domain 2"/>
    <property type="match status" value="1"/>
</dbReference>
<comment type="similarity">
    <text evidence="1 5">Belongs to the glycosyl hydrolase 35 family.</text>
</comment>
<evidence type="ECO:0000259" key="7">
    <source>
        <dbReference type="Pfam" id="PF01301"/>
    </source>
</evidence>
<protein>
    <recommendedName>
        <fullName evidence="4">Beta-galactosidase</fullName>
        <ecNumber evidence="4">3.2.1.23</ecNumber>
    </recommendedName>
</protein>
<dbReference type="InterPro" id="IPR031330">
    <property type="entry name" value="Gly_Hdrlase_35_cat"/>
</dbReference>
<keyword evidence="6" id="KW-0732">Signal</keyword>
<keyword evidence="2 4" id="KW-0378">Hydrolase</keyword>
<feature type="signal peptide" evidence="6">
    <location>
        <begin position="1"/>
        <end position="26"/>
    </location>
</feature>
<dbReference type="Proteomes" id="UP000234752">
    <property type="component" value="Chromosome eg_1"/>
</dbReference>
<dbReference type="SUPFAM" id="SSF51445">
    <property type="entry name" value="(Trans)glycosidases"/>
    <property type="match status" value="1"/>
</dbReference>
<dbReference type="KEGG" id="ncb:C0V82_04330"/>
<dbReference type="EMBL" id="CP025611">
    <property type="protein sequence ID" value="AUN29539.1"/>
    <property type="molecule type" value="Genomic_DNA"/>
</dbReference>
<evidence type="ECO:0000256" key="2">
    <source>
        <dbReference type="ARBA" id="ARBA00022801"/>
    </source>
</evidence>
<dbReference type="PANTHER" id="PTHR23421">
    <property type="entry name" value="BETA-GALACTOSIDASE RELATED"/>
    <property type="match status" value="1"/>
</dbReference>
<dbReference type="InterPro" id="IPR017853">
    <property type="entry name" value="GH"/>
</dbReference>
<dbReference type="AlphaFoldDB" id="A0A2K9N8Y7"/>
<dbReference type="InterPro" id="IPR001944">
    <property type="entry name" value="Glycoside_Hdrlase_35"/>
</dbReference>
<evidence type="ECO:0000313" key="9">
    <source>
        <dbReference type="Proteomes" id="UP000234752"/>
    </source>
</evidence>
<feature type="chain" id="PRO_5014765828" description="Beta-galactosidase" evidence="6">
    <location>
        <begin position="27"/>
        <end position="811"/>
    </location>
</feature>
<sequence>MMRVHNGHLIGMALAATFLSSGVSLAETVLSVDATAPAPALETGYLRMGQGVSPAGGTIGINNRYLTLNGKPWMPTMGEFHYTRFPADGWEEQLAKMKAAGIDIVATYIIWNHHEEVEGAFTWTGDRDLRRFAQLCAKHGLKLVVRIGPWSHAEVRYGGIPDWVVDAMPTRGNDPQYLSYVDRFYRQIAAQVSGLLWKDGGPVVGVQLENEYNLTGPGQGRDHIATLKRMALAAGFDVPLYTVTGWDQTVYPSGEVVPVFGGYPDEPWKASPEILPPKETYAFRFDSRVSGNLGAQTVATRRGDADPDIPHTPFLGAEYGGGVPAMYRRRAVIDPADISAMLPVQIGSGVNLFGYYMFHGGRNPVGRTTLEENTGIHGHNDTPIIGYDFQAPIGQYGDMRPVLRKVRPFHLFTSAYGDQLAPMVPHAPSILPKALDDLSTPRWSVRSAGDAAFLFFSSHIRQYRMQPVTDVRFTINLPGGPVSFPSVPVTIPAGSHFIWPVNMDLGGARLAYATAQPVTRVTVDGIETHILQAEPGVPVELALTGATDVKAPGATVANRTGTTLVTGLRPGLGAAVTFTAAGTRKRLLIVTEVQAESLVLLRRNGQDIAVVSDADLFATDTGFDLRSRGNPRFRYSTLPSLGRGGKTDGLFTTYEKAVTSKPDMPVTVEPVRAAQPAPAIRIGGPAKAAMQPAPEAYGKSAAWSISVPADALAGVADAWLELDYQGDVGRLFSGVRMIDDHYFNGPAWRIGLKRFAAEIAQPLTLTIMPLRADAPIYIQQEWKPAQAADGQVAVLKSARIVPEYALSVAVP</sequence>
<dbReference type="EC" id="3.2.1.23" evidence="4"/>
<evidence type="ECO:0000256" key="5">
    <source>
        <dbReference type="RuleBase" id="RU003679"/>
    </source>
</evidence>
<dbReference type="GO" id="GO:0004565">
    <property type="term" value="F:beta-galactosidase activity"/>
    <property type="evidence" value="ECO:0007669"/>
    <property type="project" value="UniProtKB-EC"/>
</dbReference>
<feature type="domain" description="Glycoside hydrolase 35 catalytic" evidence="7">
    <location>
        <begin position="66"/>
        <end position="409"/>
    </location>
</feature>
<dbReference type="PRINTS" id="PR00742">
    <property type="entry name" value="GLHYDRLASE35"/>
</dbReference>
<dbReference type="GO" id="GO:0005975">
    <property type="term" value="P:carbohydrate metabolic process"/>
    <property type="evidence" value="ECO:0007669"/>
    <property type="project" value="InterPro"/>
</dbReference>
<proteinExistence type="inferred from homology"/>
<keyword evidence="9" id="KW-1185">Reference proteome</keyword>
<dbReference type="Pfam" id="PF01301">
    <property type="entry name" value="Glyco_hydro_35"/>
    <property type="match status" value="1"/>
</dbReference>
<evidence type="ECO:0000256" key="6">
    <source>
        <dbReference type="SAM" id="SignalP"/>
    </source>
</evidence>
<keyword evidence="3 4" id="KW-0326">Glycosidase</keyword>
<evidence type="ECO:0000256" key="1">
    <source>
        <dbReference type="ARBA" id="ARBA00009809"/>
    </source>
</evidence>
<evidence type="ECO:0000256" key="3">
    <source>
        <dbReference type="ARBA" id="ARBA00023295"/>
    </source>
</evidence>
<name>A0A2K9N8Y7_9PROT</name>
<evidence type="ECO:0000256" key="4">
    <source>
        <dbReference type="RuleBase" id="RU000675"/>
    </source>
</evidence>
<dbReference type="InterPro" id="IPR037110">
    <property type="entry name" value="Betagal_dom2_sf"/>
</dbReference>
<reference evidence="8 9" key="1">
    <citation type="submission" date="2017-12" db="EMBL/GenBank/DDBJ databases">
        <title>Genomes of bacteria within cyanobacterial aggregates.</title>
        <authorList>
            <person name="Cai H."/>
        </authorList>
    </citation>
    <scope>NUCLEOTIDE SEQUENCE [LARGE SCALE GENOMIC DNA]</scope>
    <source>
        <strain evidence="8 9">TH16</strain>
    </source>
</reference>
<dbReference type="PROSITE" id="PS01182">
    <property type="entry name" value="GLYCOSYL_HYDROL_F35"/>
    <property type="match status" value="1"/>
</dbReference>
<dbReference type="InterPro" id="IPR019801">
    <property type="entry name" value="Glyco_hydro_35_CS"/>
</dbReference>
<evidence type="ECO:0000313" key="8">
    <source>
        <dbReference type="EMBL" id="AUN29539.1"/>
    </source>
</evidence>